<name>A0A1H2KP20_9ACTN</name>
<evidence type="ECO:0000313" key="3">
    <source>
        <dbReference type="Proteomes" id="UP000182977"/>
    </source>
</evidence>
<dbReference type="Proteomes" id="UP000182977">
    <property type="component" value="Chromosome I"/>
</dbReference>
<evidence type="ECO:0000313" key="2">
    <source>
        <dbReference type="EMBL" id="SDU70403.1"/>
    </source>
</evidence>
<organism evidence="2 3">
    <name type="scientific">Jiangella alkaliphila</name>
    <dbReference type="NCBI Taxonomy" id="419479"/>
    <lineage>
        <taxon>Bacteria</taxon>
        <taxon>Bacillati</taxon>
        <taxon>Actinomycetota</taxon>
        <taxon>Actinomycetes</taxon>
        <taxon>Jiangellales</taxon>
        <taxon>Jiangellaceae</taxon>
        <taxon>Jiangella</taxon>
    </lineage>
</organism>
<gene>
    <name evidence="2" type="ORF">SAMN04488563_4074</name>
</gene>
<proteinExistence type="predicted"/>
<dbReference type="AlphaFoldDB" id="A0A1H2KP20"/>
<sequence length="107" mass="12086">MYFLWCARLTEGKDNLATMLTEVRALTETYLDGAGILAYRPNSTNDGYEHVQIPWPDRIVELDDVVHGIASEINGLERPHGRPPEPQIPTRRAVDVTDLDPDDEQVD</sequence>
<feature type="compositionally biased region" description="Acidic residues" evidence="1">
    <location>
        <begin position="97"/>
        <end position="107"/>
    </location>
</feature>
<evidence type="ECO:0000256" key="1">
    <source>
        <dbReference type="SAM" id="MobiDB-lite"/>
    </source>
</evidence>
<protein>
    <submittedName>
        <fullName evidence="2">Uncharacterized protein</fullName>
    </submittedName>
</protein>
<accession>A0A1H2KP20</accession>
<reference evidence="3" key="1">
    <citation type="submission" date="2016-10" db="EMBL/GenBank/DDBJ databases">
        <authorList>
            <person name="Varghese N."/>
            <person name="Submissions S."/>
        </authorList>
    </citation>
    <scope>NUCLEOTIDE SEQUENCE [LARGE SCALE GENOMIC DNA]</scope>
    <source>
        <strain evidence="3">DSM 45079</strain>
    </source>
</reference>
<dbReference type="STRING" id="419479.SAMN04488563_4074"/>
<feature type="region of interest" description="Disordered" evidence="1">
    <location>
        <begin position="73"/>
        <end position="107"/>
    </location>
</feature>
<dbReference type="EMBL" id="LT629791">
    <property type="protein sequence ID" value="SDU70403.1"/>
    <property type="molecule type" value="Genomic_DNA"/>
</dbReference>
<keyword evidence="3" id="KW-1185">Reference proteome</keyword>